<accession>A0A6J4V5Z6</accession>
<organism evidence="3">
    <name type="scientific">uncultured Thermomicrobiales bacterium</name>
    <dbReference type="NCBI Taxonomy" id="1645740"/>
    <lineage>
        <taxon>Bacteria</taxon>
        <taxon>Pseudomonadati</taxon>
        <taxon>Thermomicrobiota</taxon>
        <taxon>Thermomicrobia</taxon>
        <taxon>Thermomicrobiales</taxon>
        <taxon>environmental samples</taxon>
    </lineage>
</organism>
<evidence type="ECO:0000256" key="1">
    <source>
        <dbReference type="SAM" id="MobiDB-lite"/>
    </source>
</evidence>
<feature type="compositionally biased region" description="Low complexity" evidence="1">
    <location>
        <begin position="112"/>
        <end position="146"/>
    </location>
</feature>
<dbReference type="InterPro" id="IPR011335">
    <property type="entry name" value="Restrct_endonuc-II-like"/>
</dbReference>
<evidence type="ECO:0000313" key="3">
    <source>
        <dbReference type="EMBL" id="CAA9569101.1"/>
    </source>
</evidence>
<dbReference type="InterPro" id="IPR008538">
    <property type="entry name" value="Uma2"/>
</dbReference>
<sequence length="327" mass="36329">MVPVTRGLVQPLRSRGRRGQVRSRDMPSQRRRPGGGDVCPVRRLRGAFPPDEPIVAPLLGTHSSPGERIRTTASSSGHRGGARGVREYRPMSGLSGSAAHRKPWSGQRYDGAVRPGARGAVATPPRASPATRRAARPAARGTRRAPMVSARTYRQVALEDPEGQWELHRGRLRAKPSMTFRHNDAMAYLGVLLQQQLDRSVYRVRINAGRVSRTDETYYIPDVAVIPLALADPFRDRSDVLEVYAEPLPLVVEVWSPSTGDYDIDAKLPEYRRRGDQEIWRLHPFDRVLTVWRRRTDGGYDEATVRGGIVPVGSLPGVKIDLDALFA</sequence>
<dbReference type="SUPFAM" id="SSF52980">
    <property type="entry name" value="Restriction endonuclease-like"/>
    <property type="match status" value="1"/>
</dbReference>
<name>A0A6J4V5Z6_9BACT</name>
<dbReference type="AlphaFoldDB" id="A0A6J4V5Z6"/>
<proteinExistence type="predicted"/>
<reference evidence="3" key="1">
    <citation type="submission" date="2020-02" db="EMBL/GenBank/DDBJ databases">
        <authorList>
            <person name="Meier V. D."/>
        </authorList>
    </citation>
    <scope>NUCLEOTIDE SEQUENCE</scope>
    <source>
        <strain evidence="3">AVDCRST_MAG49</strain>
    </source>
</reference>
<dbReference type="CDD" id="cd06260">
    <property type="entry name" value="DUF820-like"/>
    <property type="match status" value="1"/>
</dbReference>
<protein>
    <recommendedName>
        <fullName evidence="2">Putative restriction endonuclease domain-containing protein</fullName>
    </recommendedName>
</protein>
<feature type="region of interest" description="Disordered" evidence="1">
    <location>
        <begin position="1"/>
        <end position="150"/>
    </location>
</feature>
<dbReference type="PANTHER" id="PTHR34107">
    <property type="entry name" value="SLL0198 PROTEIN-RELATED"/>
    <property type="match status" value="1"/>
</dbReference>
<dbReference type="Pfam" id="PF05685">
    <property type="entry name" value="Uma2"/>
    <property type="match status" value="1"/>
</dbReference>
<dbReference type="PANTHER" id="PTHR34107:SF4">
    <property type="entry name" value="SLL1222 PROTEIN"/>
    <property type="match status" value="1"/>
</dbReference>
<dbReference type="Gene3D" id="3.90.1570.10">
    <property type="entry name" value="tt1808, chain A"/>
    <property type="match status" value="1"/>
</dbReference>
<feature type="domain" description="Putative restriction endonuclease" evidence="2">
    <location>
        <begin position="153"/>
        <end position="321"/>
    </location>
</feature>
<evidence type="ECO:0000259" key="2">
    <source>
        <dbReference type="Pfam" id="PF05685"/>
    </source>
</evidence>
<dbReference type="EMBL" id="CADCWG010000230">
    <property type="protein sequence ID" value="CAA9569101.1"/>
    <property type="molecule type" value="Genomic_DNA"/>
</dbReference>
<gene>
    <name evidence="3" type="ORF">AVDCRST_MAG49-3407</name>
</gene>
<dbReference type="InterPro" id="IPR012296">
    <property type="entry name" value="Nuclease_put_TT1808"/>
</dbReference>